<reference evidence="3" key="1">
    <citation type="journal article" date="2019" name="Int. J. Syst. Evol. Microbiol.">
        <title>The Global Catalogue of Microorganisms (GCM) 10K type strain sequencing project: providing services to taxonomists for standard genome sequencing and annotation.</title>
        <authorList>
            <consortium name="The Broad Institute Genomics Platform"/>
            <consortium name="The Broad Institute Genome Sequencing Center for Infectious Disease"/>
            <person name="Wu L."/>
            <person name="Ma J."/>
        </authorList>
    </citation>
    <scope>NUCLEOTIDE SEQUENCE [LARGE SCALE GENOMIC DNA]</scope>
    <source>
        <strain evidence="3">CCUG 50754</strain>
    </source>
</reference>
<organism evidence="2 3">
    <name type="scientific">Microbacterium koreense</name>
    <dbReference type="NCBI Taxonomy" id="323761"/>
    <lineage>
        <taxon>Bacteria</taxon>
        <taxon>Bacillati</taxon>
        <taxon>Actinomycetota</taxon>
        <taxon>Actinomycetes</taxon>
        <taxon>Micrococcales</taxon>
        <taxon>Microbacteriaceae</taxon>
        <taxon>Microbacterium</taxon>
    </lineage>
</organism>
<evidence type="ECO:0000313" key="2">
    <source>
        <dbReference type="EMBL" id="MFD0781727.1"/>
    </source>
</evidence>
<dbReference type="RefSeq" id="WP_378749304.1">
    <property type="nucleotide sequence ID" value="NZ_JBHSSV010000001.1"/>
</dbReference>
<feature type="signal peptide" evidence="1">
    <location>
        <begin position="1"/>
        <end position="23"/>
    </location>
</feature>
<gene>
    <name evidence="2" type="ORF">ACFQZV_10530</name>
</gene>
<evidence type="ECO:0000313" key="3">
    <source>
        <dbReference type="Proteomes" id="UP001597042"/>
    </source>
</evidence>
<dbReference type="EMBL" id="JBHTIM010000001">
    <property type="protein sequence ID" value="MFD0781727.1"/>
    <property type="molecule type" value="Genomic_DNA"/>
</dbReference>
<protein>
    <recommendedName>
        <fullName evidence="4">Secreted protein</fullName>
    </recommendedName>
</protein>
<feature type="chain" id="PRO_5047501674" description="Secreted protein" evidence="1">
    <location>
        <begin position="24"/>
        <end position="178"/>
    </location>
</feature>
<evidence type="ECO:0008006" key="4">
    <source>
        <dbReference type="Google" id="ProtNLM"/>
    </source>
</evidence>
<dbReference type="Proteomes" id="UP001597042">
    <property type="component" value="Unassembled WGS sequence"/>
</dbReference>
<sequence length="178" mass="18912">MSMLTRIASIAAAVTLVAGLGAAVSSTEETQSAWTDVTYTAVSATAGDWQAPTTNTCQAWKQNGKPTDCTVSAITYQTWNSSGADTKRVRDYTVAFHAPSAKTIEFSVDLSTARWSGGSIEIAPWQWSGSGVGPGSQFSPAAGWTCADLPVVTGTASDWHSNTWIRIIEKSWDTVRCP</sequence>
<keyword evidence="1" id="KW-0732">Signal</keyword>
<keyword evidence="3" id="KW-1185">Reference proteome</keyword>
<name>A0ABW2ZSU3_9MICO</name>
<accession>A0ABW2ZSU3</accession>
<proteinExistence type="predicted"/>
<comment type="caution">
    <text evidence="2">The sequence shown here is derived from an EMBL/GenBank/DDBJ whole genome shotgun (WGS) entry which is preliminary data.</text>
</comment>
<evidence type="ECO:0000256" key="1">
    <source>
        <dbReference type="SAM" id="SignalP"/>
    </source>
</evidence>